<dbReference type="CDD" id="cd00090">
    <property type="entry name" value="HTH_ARSR"/>
    <property type="match status" value="2"/>
</dbReference>
<protein>
    <submittedName>
        <fullName evidence="3">Winged helix-turn-helix transcriptional regulator</fullName>
    </submittedName>
</protein>
<dbReference type="Proteomes" id="UP001218895">
    <property type="component" value="Chromosome"/>
</dbReference>
<organism evidence="3 4">
    <name type="scientific">Methanomicrobium antiquum</name>
    <dbReference type="NCBI Taxonomy" id="487686"/>
    <lineage>
        <taxon>Archaea</taxon>
        <taxon>Methanobacteriati</taxon>
        <taxon>Methanobacteriota</taxon>
        <taxon>Stenosarchaea group</taxon>
        <taxon>Methanomicrobia</taxon>
        <taxon>Methanomicrobiales</taxon>
        <taxon>Methanomicrobiaceae</taxon>
        <taxon>Methanomicrobium</taxon>
    </lineage>
</organism>
<proteinExistence type="predicted"/>
<evidence type="ECO:0000256" key="1">
    <source>
        <dbReference type="SAM" id="Phobius"/>
    </source>
</evidence>
<feature type="domain" description="HVO-0163 N-terminal HTH" evidence="2">
    <location>
        <begin position="99"/>
        <end position="157"/>
    </location>
</feature>
<dbReference type="Gene3D" id="1.10.10.10">
    <property type="entry name" value="Winged helix-like DNA-binding domain superfamily/Winged helix DNA-binding domain"/>
    <property type="match status" value="2"/>
</dbReference>
<dbReference type="AlphaFoldDB" id="A0AAF0G0M3"/>
<dbReference type="InterPro" id="IPR056504">
    <property type="entry name" value="HTH_HVO_0163_N"/>
</dbReference>
<gene>
    <name evidence="3" type="ORF">L1994_05715</name>
</gene>
<evidence type="ECO:0000259" key="2">
    <source>
        <dbReference type="Pfam" id="PF24266"/>
    </source>
</evidence>
<keyword evidence="1" id="KW-0472">Membrane</keyword>
<evidence type="ECO:0000313" key="4">
    <source>
        <dbReference type="Proteomes" id="UP001218895"/>
    </source>
</evidence>
<feature type="transmembrane region" description="Helical" evidence="1">
    <location>
        <begin position="7"/>
        <end position="24"/>
    </location>
</feature>
<evidence type="ECO:0000313" key="3">
    <source>
        <dbReference type="EMBL" id="WFN37879.1"/>
    </source>
</evidence>
<dbReference type="Pfam" id="PF13412">
    <property type="entry name" value="HTH_24"/>
    <property type="match status" value="1"/>
</dbReference>
<dbReference type="PANTHER" id="PTHR36216:SF1">
    <property type="entry name" value="HTH ARSR-TYPE DOMAIN-CONTAINING PROTEIN"/>
    <property type="match status" value="1"/>
</dbReference>
<dbReference type="Pfam" id="PF24266">
    <property type="entry name" value="HTH_HVO_0163_N"/>
    <property type="match status" value="1"/>
</dbReference>
<dbReference type="GeneID" id="79949875"/>
<dbReference type="SUPFAM" id="SSF46785">
    <property type="entry name" value="Winged helix' DNA-binding domain"/>
    <property type="match status" value="2"/>
</dbReference>
<keyword evidence="4" id="KW-1185">Reference proteome</keyword>
<sequence>MNRRETLIAIIMIFILAYIHQVSVESNVIVIPSEGTSDLIREDNVSVLDWWEVSPVHYFLTMIGLYLPFLIPITGIIVILSCFSFGIRTIHPKNVLENKRRQDIFQTIMDNPGISHNEIENVTGINRSSLKYHLRILMREGKISSRKFFKTRHYFGNGSRYNTEDQIFRLVLNCSTTENIYRYINRHPGCTQKDLIEYTKLSYSTVLWHIEKLSSGNLVSINKEKNSNHYYTKKTILQNSD</sequence>
<dbReference type="EMBL" id="CP091092">
    <property type="protein sequence ID" value="WFN37879.1"/>
    <property type="molecule type" value="Genomic_DNA"/>
</dbReference>
<dbReference type="RefSeq" id="WP_278100719.1">
    <property type="nucleotide sequence ID" value="NZ_CP091092.1"/>
</dbReference>
<dbReference type="KEGG" id="manq:L1994_05715"/>
<keyword evidence="1" id="KW-1133">Transmembrane helix</keyword>
<name>A0AAF0G0M3_9EURY</name>
<dbReference type="InterPro" id="IPR011991">
    <property type="entry name" value="ArsR-like_HTH"/>
</dbReference>
<keyword evidence="1" id="KW-0812">Transmembrane</keyword>
<accession>A0AAF0G0M3</accession>
<reference evidence="3" key="1">
    <citation type="submission" date="2022-01" db="EMBL/GenBank/DDBJ databases">
        <title>Complete genome of Methanomicrobium antiquum DSM 21220.</title>
        <authorList>
            <person name="Chen S.-C."/>
            <person name="You Y.-T."/>
            <person name="Zhou Y.-Z."/>
            <person name="Lai M.-C."/>
        </authorList>
    </citation>
    <scope>NUCLEOTIDE SEQUENCE</scope>
    <source>
        <strain evidence="3">DSM 21220</strain>
    </source>
</reference>
<dbReference type="InterPro" id="IPR036390">
    <property type="entry name" value="WH_DNA-bd_sf"/>
</dbReference>
<dbReference type="InterPro" id="IPR036388">
    <property type="entry name" value="WH-like_DNA-bd_sf"/>
</dbReference>
<feature type="transmembrane region" description="Helical" evidence="1">
    <location>
        <begin position="58"/>
        <end position="83"/>
    </location>
</feature>
<dbReference type="PANTHER" id="PTHR36216">
    <property type="entry name" value="TRANSCRIPTIONAL REGULATOR, TRMB"/>
    <property type="match status" value="1"/>
</dbReference>